<accession>A0A5R9BK71</accession>
<dbReference type="RefSeq" id="WP_138251810.1">
    <property type="nucleotide sequence ID" value="NZ_VAVZ01000003.1"/>
</dbReference>
<feature type="region of interest" description="Disordered" evidence="1">
    <location>
        <begin position="1"/>
        <end position="45"/>
    </location>
</feature>
<dbReference type="EMBL" id="VAVZ01000003">
    <property type="protein sequence ID" value="TLQ00311.1"/>
    <property type="molecule type" value="Genomic_DNA"/>
</dbReference>
<evidence type="ECO:0000313" key="2">
    <source>
        <dbReference type="EMBL" id="TLQ00311.1"/>
    </source>
</evidence>
<sequence length="202" mass="22719">MNATSARSSSTMVQNLAPPGSQPLRAGGHHRCPSTETFEDEDLSPHQRFRIQRESEVPRLLASMGIVQGTPDSLSGQSDGRRPDELASLQQERRQVVAVARVVCQATAETLLGLRPVSQLRRWLDMEVYSKVQKRADIMARHRVDATVRPRPLVFRSERTSQPAPDAWEVSLVFSDDLRTRACAMRLQAHRGRWRVVAMELG</sequence>
<feature type="compositionally biased region" description="Basic and acidic residues" evidence="1">
    <location>
        <begin position="79"/>
        <end position="88"/>
    </location>
</feature>
<dbReference type="Proteomes" id="UP000310458">
    <property type="component" value="Unassembled WGS sequence"/>
</dbReference>
<keyword evidence="3" id="KW-1185">Reference proteome</keyword>
<protein>
    <submittedName>
        <fullName evidence="2">Uncharacterized protein</fullName>
    </submittedName>
</protein>
<comment type="caution">
    <text evidence="2">The sequence shown here is derived from an EMBL/GenBank/DDBJ whole genome shotgun (WGS) entry which is preliminary data.</text>
</comment>
<proteinExistence type="predicted"/>
<name>A0A5R9BK71_9MICC</name>
<feature type="compositionally biased region" description="Polar residues" evidence="1">
    <location>
        <begin position="1"/>
        <end position="14"/>
    </location>
</feature>
<dbReference type="InterPro" id="IPR045596">
    <property type="entry name" value="DUF6459"/>
</dbReference>
<dbReference type="AlphaFoldDB" id="A0A5R9BK71"/>
<dbReference type="OrthoDB" id="3731420at2"/>
<reference evidence="2 3" key="1">
    <citation type="submission" date="2019-05" db="EMBL/GenBank/DDBJ databases">
        <title>Nesterenkonia sp. GY074 isolated from the Southern Atlantic Ocean.</title>
        <authorList>
            <person name="Zhang G."/>
        </authorList>
    </citation>
    <scope>NUCLEOTIDE SEQUENCE [LARGE SCALE GENOMIC DNA]</scope>
    <source>
        <strain evidence="2 3">GY074</strain>
    </source>
</reference>
<organism evidence="2 3">
    <name type="scientific">Nesterenkonia salmonea</name>
    <dbReference type="NCBI Taxonomy" id="1804987"/>
    <lineage>
        <taxon>Bacteria</taxon>
        <taxon>Bacillati</taxon>
        <taxon>Actinomycetota</taxon>
        <taxon>Actinomycetes</taxon>
        <taxon>Micrococcales</taxon>
        <taxon>Micrococcaceae</taxon>
        <taxon>Nesterenkonia</taxon>
    </lineage>
</organism>
<evidence type="ECO:0000256" key="1">
    <source>
        <dbReference type="SAM" id="MobiDB-lite"/>
    </source>
</evidence>
<dbReference type="Pfam" id="PF20060">
    <property type="entry name" value="DUF6459"/>
    <property type="match status" value="1"/>
</dbReference>
<evidence type="ECO:0000313" key="3">
    <source>
        <dbReference type="Proteomes" id="UP000310458"/>
    </source>
</evidence>
<gene>
    <name evidence="2" type="ORF">FEF26_01735</name>
</gene>
<feature type="region of interest" description="Disordered" evidence="1">
    <location>
        <begin position="67"/>
        <end position="88"/>
    </location>
</feature>